<sequence>STLLLVLLAAPALSSTCVSVSTPTEANAARSQTSLFQGDVILTISQRTPLAGIDKTDVAKIEPILKNLTFPWKNSTIPYLFGNDFPQAKKYTILRAMDYWQSVSCVTFRPADLIKDYEFLSLISSSVNIGCYSNLGMVQEGSFITNLNMQCCDSFAIATHLLAHTLGVYNTGVDVR</sequence>
<evidence type="ECO:0000259" key="3">
    <source>
        <dbReference type="PROSITE" id="PS51864"/>
    </source>
</evidence>
<dbReference type="InterPro" id="IPR001506">
    <property type="entry name" value="Peptidase_M12A"/>
</dbReference>
<accession>A0AAN5CMK0</accession>
<dbReference type="PRINTS" id="PR00480">
    <property type="entry name" value="ASTACIN"/>
</dbReference>
<evidence type="ECO:0000313" key="5">
    <source>
        <dbReference type="Proteomes" id="UP001328107"/>
    </source>
</evidence>
<proteinExistence type="predicted"/>
<feature type="chain" id="PRO_5042663314" description="Metalloendopeptidase" evidence="2">
    <location>
        <begin position="20"/>
        <end position="176"/>
    </location>
</feature>
<dbReference type="PROSITE" id="PS51864">
    <property type="entry name" value="ASTACIN"/>
    <property type="match status" value="1"/>
</dbReference>
<reference evidence="5" key="1">
    <citation type="submission" date="2022-10" db="EMBL/GenBank/DDBJ databases">
        <title>Genome assembly of Pristionchus species.</title>
        <authorList>
            <person name="Yoshida K."/>
            <person name="Sommer R.J."/>
        </authorList>
    </citation>
    <scope>NUCLEOTIDE SEQUENCE [LARGE SCALE GENOMIC DNA]</scope>
    <source>
        <strain evidence="5">RS5460</strain>
    </source>
</reference>
<keyword evidence="2" id="KW-0732">Signal</keyword>
<dbReference type="PANTHER" id="PTHR10127">
    <property type="entry name" value="DISCOIDIN, CUB, EGF, LAMININ , AND ZINC METALLOPROTEASE DOMAIN CONTAINING"/>
    <property type="match status" value="1"/>
</dbReference>
<feature type="non-terminal residue" evidence="4">
    <location>
        <position position="176"/>
    </location>
</feature>
<feature type="non-terminal residue" evidence="4">
    <location>
        <position position="1"/>
    </location>
</feature>
<evidence type="ECO:0000256" key="2">
    <source>
        <dbReference type="RuleBase" id="RU361183"/>
    </source>
</evidence>
<protein>
    <recommendedName>
        <fullName evidence="2">Metalloendopeptidase</fullName>
        <ecNumber evidence="2">3.4.24.-</ecNumber>
    </recommendedName>
</protein>
<evidence type="ECO:0000256" key="1">
    <source>
        <dbReference type="PROSITE-ProRule" id="PRU01211"/>
    </source>
</evidence>
<dbReference type="GO" id="GO:0046872">
    <property type="term" value="F:metal ion binding"/>
    <property type="evidence" value="ECO:0007669"/>
    <property type="project" value="UniProtKB-KW"/>
</dbReference>
<keyword evidence="2" id="KW-0645">Protease</keyword>
<keyword evidence="5" id="KW-1185">Reference proteome</keyword>
<dbReference type="GO" id="GO:0006508">
    <property type="term" value="P:proteolysis"/>
    <property type="evidence" value="ECO:0007669"/>
    <property type="project" value="UniProtKB-KW"/>
</dbReference>
<dbReference type="EC" id="3.4.24.-" evidence="2"/>
<organism evidence="4 5">
    <name type="scientific">Pristionchus mayeri</name>
    <dbReference type="NCBI Taxonomy" id="1317129"/>
    <lineage>
        <taxon>Eukaryota</taxon>
        <taxon>Metazoa</taxon>
        <taxon>Ecdysozoa</taxon>
        <taxon>Nematoda</taxon>
        <taxon>Chromadorea</taxon>
        <taxon>Rhabditida</taxon>
        <taxon>Rhabditina</taxon>
        <taxon>Diplogasteromorpha</taxon>
        <taxon>Diplogasteroidea</taxon>
        <taxon>Neodiplogasteridae</taxon>
        <taxon>Pristionchus</taxon>
    </lineage>
</organism>
<dbReference type="Pfam" id="PF01400">
    <property type="entry name" value="Astacin"/>
    <property type="match status" value="1"/>
</dbReference>
<keyword evidence="2" id="KW-0482">Metalloprotease</keyword>
<dbReference type="EMBL" id="BTRK01000004">
    <property type="protein sequence ID" value="GMR47079.1"/>
    <property type="molecule type" value="Genomic_DNA"/>
</dbReference>
<dbReference type="GO" id="GO:0004222">
    <property type="term" value="F:metalloendopeptidase activity"/>
    <property type="evidence" value="ECO:0007669"/>
    <property type="project" value="UniProtKB-UniRule"/>
</dbReference>
<comment type="caution">
    <text evidence="1">Lacks conserved residue(s) required for the propagation of feature annotation.</text>
</comment>
<keyword evidence="2" id="KW-0479">Metal-binding</keyword>
<comment type="caution">
    <text evidence="4">The sequence shown here is derived from an EMBL/GenBank/DDBJ whole genome shotgun (WGS) entry which is preliminary data.</text>
</comment>
<dbReference type="InterPro" id="IPR024079">
    <property type="entry name" value="MetalloPept_cat_dom_sf"/>
</dbReference>
<feature type="domain" description="Peptidase M12A" evidence="3">
    <location>
        <begin position="62"/>
        <end position="176"/>
    </location>
</feature>
<keyword evidence="2" id="KW-0378">Hydrolase</keyword>
<dbReference type="Gene3D" id="3.40.390.10">
    <property type="entry name" value="Collagenase (Catalytic Domain)"/>
    <property type="match status" value="1"/>
</dbReference>
<dbReference type="AlphaFoldDB" id="A0AAN5CMK0"/>
<evidence type="ECO:0000313" key="4">
    <source>
        <dbReference type="EMBL" id="GMR47079.1"/>
    </source>
</evidence>
<comment type="cofactor">
    <cofactor evidence="2">
        <name>Zn(2+)</name>
        <dbReference type="ChEBI" id="CHEBI:29105"/>
    </cofactor>
    <text evidence="2">Binds 1 zinc ion per subunit.</text>
</comment>
<dbReference type="PANTHER" id="PTHR10127:SF862">
    <property type="entry name" value="ZINC METALLOPROTEINASE NAS-27"/>
    <property type="match status" value="1"/>
</dbReference>
<dbReference type="Proteomes" id="UP001328107">
    <property type="component" value="Unassembled WGS sequence"/>
</dbReference>
<keyword evidence="2" id="KW-0862">Zinc</keyword>
<name>A0AAN5CMK0_9BILA</name>
<feature type="signal peptide" evidence="2">
    <location>
        <begin position="1"/>
        <end position="19"/>
    </location>
</feature>
<dbReference type="SUPFAM" id="SSF55486">
    <property type="entry name" value="Metalloproteases ('zincins'), catalytic domain"/>
    <property type="match status" value="1"/>
</dbReference>
<gene>
    <name evidence="4" type="ORF">PMAYCL1PPCAC_17274</name>
</gene>